<evidence type="ECO:0000313" key="3">
    <source>
        <dbReference type="EMBL" id="NEW06689.1"/>
    </source>
</evidence>
<gene>
    <name evidence="3" type="ORF">GK047_11755</name>
</gene>
<evidence type="ECO:0000259" key="2">
    <source>
        <dbReference type="Pfam" id="PF08858"/>
    </source>
</evidence>
<dbReference type="InterPro" id="IPR014957">
    <property type="entry name" value="IDEAL_dom"/>
</dbReference>
<feature type="domain" description="IDEAL" evidence="2">
    <location>
        <begin position="68"/>
        <end position="94"/>
    </location>
</feature>
<dbReference type="Pfam" id="PF08858">
    <property type="entry name" value="IDEAL"/>
    <property type="match status" value="1"/>
</dbReference>
<proteinExistence type="predicted"/>
<dbReference type="RefSeq" id="WP_163946160.1">
    <property type="nucleotide sequence ID" value="NZ_JAAIKC010000003.1"/>
</dbReference>
<protein>
    <submittedName>
        <fullName evidence="3">IDEAL domain-containing protein</fullName>
    </submittedName>
</protein>
<reference evidence="3" key="1">
    <citation type="submission" date="2020-02" db="EMBL/GenBank/DDBJ databases">
        <authorList>
            <person name="Shen X.-R."/>
            <person name="Zhang Y.-X."/>
        </authorList>
    </citation>
    <scope>NUCLEOTIDE SEQUENCE</scope>
    <source>
        <strain evidence="3">SYP-B3998</strain>
    </source>
</reference>
<evidence type="ECO:0000256" key="1">
    <source>
        <dbReference type="SAM" id="MobiDB-lite"/>
    </source>
</evidence>
<dbReference type="AlphaFoldDB" id="A0A6G3ZYN0"/>
<sequence>MTLEISDWVQGKTEAGELIHGYIESIHELQGYVNVQVLKSDNEAAIGKPAFVPIQRLKKLADISLEAKEQINMLIDIALLTRDEAWFIELTSQLKLKQEKKGPEENSAAFPDAPSTNRLGLSGLK</sequence>
<dbReference type="EMBL" id="JAAIKC010000003">
    <property type="protein sequence ID" value="NEW06689.1"/>
    <property type="molecule type" value="Genomic_DNA"/>
</dbReference>
<organism evidence="3">
    <name type="scientific">Paenibacillus sp. SYP-B3998</name>
    <dbReference type="NCBI Taxonomy" id="2678564"/>
    <lineage>
        <taxon>Bacteria</taxon>
        <taxon>Bacillati</taxon>
        <taxon>Bacillota</taxon>
        <taxon>Bacilli</taxon>
        <taxon>Bacillales</taxon>
        <taxon>Paenibacillaceae</taxon>
        <taxon>Paenibacillus</taxon>
    </lineage>
</organism>
<name>A0A6G3ZYN0_9BACL</name>
<comment type="caution">
    <text evidence="3">The sequence shown here is derived from an EMBL/GenBank/DDBJ whole genome shotgun (WGS) entry which is preliminary data.</text>
</comment>
<accession>A0A6G3ZYN0</accession>
<feature type="region of interest" description="Disordered" evidence="1">
    <location>
        <begin position="98"/>
        <end position="125"/>
    </location>
</feature>